<evidence type="ECO:0000313" key="2">
    <source>
        <dbReference type="Proteomes" id="UP000006038"/>
    </source>
</evidence>
<organism evidence="1">
    <name type="scientific">Oryza brachyantha</name>
    <name type="common">malo sina</name>
    <dbReference type="NCBI Taxonomy" id="4533"/>
    <lineage>
        <taxon>Eukaryota</taxon>
        <taxon>Viridiplantae</taxon>
        <taxon>Streptophyta</taxon>
        <taxon>Embryophyta</taxon>
        <taxon>Tracheophyta</taxon>
        <taxon>Spermatophyta</taxon>
        <taxon>Magnoliopsida</taxon>
        <taxon>Liliopsida</taxon>
        <taxon>Poales</taxon>
        <taxon>Poaceae</taxon>
        <taxon>BOP clade</taxon>
        <taxon>Oryzoideae</taxon>
        <taxon>Oryzeae</taxon>
        <taxon>Oryzinae</taxon>
        <taxon>Oryza</taxon>
    </lineage>
</organism>
<evidence type="ECO:0000313" key="1">
    <source>
        <dbReference type="EnsemblPlants" id="OB01G21620.1"/>
    </source>
</evidence>
<reference evidence="1" key="2">
    <citation type="submission" date="2013-04" db="UniProtKB">
        <authorList>
            <consortium name="EnsemblPlants"/>
        </authorList>
    </citation>
    <scope>IDENTIFICATION</scope>
</reference>
<dbReference type="AlphaFoldDB" id="J3KYV6"/>
<dbReference type="Gramene" id="OB01G21620.1">
    <property type="protein sequence ID" value="OB01G21620.1"/>
    <property type="gene ID" value="OB01G21620"/>
</dbReference>
<name>J3KYV6_ORYBR</name>
<dbReference type="HOGENOM" id="CLU_3053548_0_0_1"/>
<accession>J3KYV6</accession>
<reference evidence="1" key="1">
    <citation type="journal article" date="2013" name="Nat. Commun.">
        <title>Whole-genome sequencing of Oryza brachyantha reveals mechanisms underlying Oryza genome evolution.</title>
        <authorList>
            <person name="Chen J."/>
            <person name="Huang Q."/>
            <person name="Gao D."/>
            <person name="Wang J."/>
            <person name="Lang Y."/>
            <person name="Liu T."/>
            <person name="Li B."/>
            <person name="Bai Z."/>
            <person name="Luis Goicoechea J."/>
            <person name="Liang C."/>
            <person name="Chen C."/>
            <person name="Zhang W."/>
            <person name="Sun S."/>
            <person name="Liao Y."/>
            <person name="Zhang X."/>
            <person name="Yang L."/>
            <person name="Song C."/>
            <person name="Wang M."/>
            <person name="Shi J."/>
            <person name="Liu G."/>
            <person name="Liu J."/>
            <person name="Zhou H."/>
            <person name="Zhou W."/>
            <person name="Yu Q."/>
            <person name="An N."/>
            <person name="Chen Y."/>
            <person name="Cai Q."/>
            <person name="Wang B."/>
            <person name="Liu B."/>
            <person name="Min J."/>
            <person name="Huang Y."/>
            <person name="Wu H."/>
            <person name="Li Z."/>
            <person name="Zhang Y."/>
            <person name="Yin Y."/>
            <person name="Song W."/>
            <person name="Jiang J."/>
            <person name="Jackson S.A."/>
            <person name="Wing R.A."/>
            <person name="Wang J."/>
            <person name="Chen M."/>
        </authorList>
    </citation>
    <scope>NUCLEOTIDE SEQUENCE [LARGE SCALE GENOMIC DNA]</scope>
    <source>
        <strain evidence="1">cv. IRGC 101232</strain>
    </source>
</reference>
<keyword evidence="2" id="KW-1185">Reference proteome</keyword>
<proteinExistence type="predicted"/>
<protein>
    <submittedName>
        <fullName evidence="1">Uncharacterized protein</fullName>
    </submittedName>
</protein>
<sequence>MLILNVVHDTGLNSYFAKGSFGWRSSWWPKRSGPSVFCQRQLEPFLHHTPPQPH</sequence>
<dbReference type="EnsemblPlants" id="OB01G21620.1">
    <property type="protein sequence ID" value="OB01G21620.1"/>
    <property type="gene ID" value="OB01G21620"/>
</dbReference>
<dbReference type="Proteomes" id="UP000006038">
    <property type="component" value="Chromosome 1"/>
</dbReference>